<protein>
    <submittedName>
        <fullName evidence="2">Uncharacterized protein</fullName>
    </submittedName>
</protein>
<comment type="caution">
    <text evidence="2">The sequence shown here is derived from an EMBL/GenBank/DDBJ whole genome shotgun (WGS) entry which is preliminary data.</text>
</comment>
<evidence type="ECO:0000313" key="3">
    <source>
        <dbReference type="Proteomes" id="UP001153069"/>
    </source>
</evidence>
<keyword evidence="3" id="KW-1185">Reference proteome</keyword>
<proteinExistence type="predicted"/>
<evidence type="ECO:0000256" key="1">
    <source>
        <dbReference type="SAM" id="MobiDB-lite"/>
    </source>
</evidence>
<dbReference type="AlphaFoldDB" id="A0A9N8E263"/>
<dbReference type="Proteomes" id="UP001153069">
    <property type="component" value="Unassembled WGS sequence"/>
</dbReference>
<feature type="region of interest" description="Disordered" evidence="1">
    <location>
        <begin position="139"/>
        <end position="197"/>
    </location>
</feature>
<evidence type="ECO:0000313" key="2">
    <source>
        <dbReference type="EMBL" id="CAB9510334.1"/>
    </source>
</evidence>
<reference evidence="2" key="1">
    <citation type="submission" date="2020-06" db="EMBL/GenBank/DDBJ databases">
        <authorList>
            <consortium name="Plant Systems Biology data submission"/>
        </authorList>
    </citation>
    <scope>NUCLEOTIDE SEQUENCE</scope>
    <source>
        <strain evidence="2">D6</strain>
    </source>
</reference>
<accession>A0A9N8E263</accession>
<feature type="compositionally biased region" description="Basic and acidic residues" evidence="1">
    <location>
        <begin position="158"/>
        <end position="172"/>
    </location>
</feature>
<gene>
    <name evidence="2" type="ORF">SEMRO_432_G141580.1</name>
</gene>
<dbReference type="EMBL" id="CAICTM010000431">
    <property type="protein sequence ID" value="CAB9510334.1"/>
    <property type="molecule type" value="Genomic_DNA"/>
</dbReference>
<name>A0A9N8E263_9STRA</name>
<organism evidence="2 3">
    <name type="scientific">Seminavis robusta</name>
    <dbReference type="NCBI Taxonomy" id="568900"/>
    <lineage>
        <taxon>Eukaryota</taxon>
        <taxon>Sar</taxon>
        <taxon>Stramenopiles</taxon>
        <taxon>Ochrophyta</taxon>
        <taxon>Bacillariophyta</taxon>
        <taxon>Bacillariophyceae</taxon>
        <taxon>Bacillariophycidae</taxon>
        <taxon>Naviculales</taxon>
        <taxon>Naviculaceae</taxon>
        <taxon>Seminavis</taxon>
    </lineage>
</organism>
<sequence length="197" mass="22406">MVTTLCRSPVLTIDCSSNKRSFGEEDPVDDFVYQTPPLTWHKKRCTDEHFFSPPPPPRGKCSTARHFFVFQEQDVADIMLPELAKPLPVVPDQENLTADVKPLVRLQYRRPPSPDIILPLPISQPKRINRLPLAPVLEEEEEDSALMPPPLPPKKRSLKDGHDHHHHDRENHPANGWCRPNLPDAPTRAGTEYARCA</sequence>